<dbReference type="CDD" id="cd09009">
    <property type="entry name" value="PNP-EcPNPII_like"/>
    <property type="match status" value="1"/>
</dbReference>
<sequence>MTPEEFPAALLTAADRAAADVITAAAGGRLDALVVLGSGLAEITSQWSTSTRGVLASARLSELPGVLAPAADGHEDRWDVVDLAGRRVLVTSGRTHLYEGVERPFVTALVRIAAAAGASRVVLTNANGCLRDWRLGDVVTIVDHLNLTGSSPFDGTVFLDPRGVWDRTLAAATASVTHREGTYAQLRGPEYQTMAETRLLAASGVDVVGMSTVHEALMAAALGLRVAGLSVVSDLSFATEPVGSDTVLAAAASSRETLRRAIEEALASE</sequence>
<evidence type="ECO:0000256" key="8">
    <source>
        <dbReference type="ARBA" id="ARBA00048556"/>
    </source>
</evidence>
<comment type="similarity">
    <text evidence="3">Belongs to the PNP/MTAP phosphorylase family.</text>
</comment>
<accession>A0A3N2D088</accession>
<evidence type="ECO:0000259" key="9">
    <source>
        <dbReference type="Pfam" id="PF01048"/>
    </source>
</evidence>
<evidence type="ECO:0000256" key="3">
    <source>
        <dbReference type="ARBA" id="ARBA00006751"/>
    </source>
</evidence>
<dbReference type="EC" id="2.4.2.1" evidence="4"/>
<keyword evidence="5" id="KW-0328">Glycosyltransferase</keyword>
<dbReference type="Gene3D" id="3.40.50.1580">
    <property type="entry name" value="Nucleoside phosphorylase domain"/>
    <property type="match status" value="1"/>
</dbReference>
<evidence type="ECO:0000256" key="1">
    <source>
        <dbReference type="ARBA" id="ARBA00002678"/>
    </source>
</evidence>
<dbReference type="EMBL" id="RKHQ01000002">
    <property type="protein sequence ID" value="ROR93192.1"/>
    <property type="molecule type" value="Genomic_DNA"/>
</dbReference>
<keyword evidence="11" id="KW-1185">Reference proteome</keyword>
<comment type="caution">
    <text evidence="10">The sequence shown here is derived from an EMBL/GenBank/DDBJ whole genome shotgun (WGS) entry which is preliminary data.</text>
</comment>
<dbReference type="PANTHER" id="PTHR11904:SF9">
    <property type="entry name" value="PURINE NUCLEOSIDE PHOSPHORYLASE-RELATED"/>
    <property type="match status" value="1"/>
</dbReference>
<evidence type="ECO:0000256" key="5">
    <source>
        <dbReference type="ARBA" id="ARBA00022676"/>
    </source>
</evidence>
<dbReference type="OrthoDB" id="1523230at2"/>
<evidence type="ECO:0000256" key="2">
    <source>
        <dbReference type="ARBA" id="ARBA00005058"/>
    </source>
</evidence>
<gene>
    <name evidence="10" type="ORF">EDD28_2600</name>
</gene>
<evidence type="ECO:0000313" key="10">
    <source>
        <dbReference type="EMBL" id="ROR93192.1"/>
    </source>
</evidence>
<dbReference type="Pfam" id="PF01048">
    <property type="entry name" value="PNP_UDP_1"/>
    <property type="match status" value="1"/>
</dbReference>
<comment type="catalytic activity">
    <reaction evidence="8">
        <text>a purine 2'-deoxy-D-ribonucleoside + phosphate = a purine nucleobase + 2-deoxy-alpha-D-ribose 1-phosphate</text>
        <dbReference type="Rhea" id="RHEA:36431"/>
        <dbReference type="ChEBI" id="CHEBI:26386"/>
        <dbReference type="ChEBI" id="CHEBI:43474"/>
        <dbReference type="ChEBI" id="CHEBI:57259"/>
        <dbReference type="ChEBI" id="CHEBI:142361"/>
        <dbReference type="EC" id="2.4.2.1"/>
    </reaction>
</comment>
<dbReference type="GO" id="GO:0004731">
    <property type="term" value="F:purine-nucleoside phosphorylase activity"/>
    <property type="evidence" value="ECO:0007669"/>
    <property type="project" value="UniProtKB-EC"/>
</dbReference>
<dbReference type="InterPro" id="IPR011268">
    <property type="entry name" value="Purine_phosphorylase"/>
</dbReference>
<keyword evidence="6" id="KW-0808">Transferase</keyword>
<organism evidence="10 11">
    <name type="scientific">Salana multivorans</name>
    <dbReference type="NCBI Taxonomy" id="120377"/>
    <lineage>
        <taxon>Bacteria</taxon>
        <taxon>Bacillati</taxon>
        <taxon>Actinomycetota</taxon>
        <taxon>Actinomycetes</taxon>
        <taxon>Micrococcales</taxon>
        <taxon>Beutenbergiaceae</taxon>
        <taxon>Salana</taxon>
    </lineage>
</organism>
<dbReference type="SUPFAM" id="SSF53167">
    <property type="entry name" value="Purine and uridine phosphorylases"/>
    <property type="match status" value="1"/>
</dbReference>
<dbReference type="PANTHER" id="PTHR11904">
    <property type="entry name" value="METHYLTHIOADENOSINE/PURINE NUCLEOSIDE PHOSPHORYLASE"/>
    <property type="match status" value="1"/>
</dbReference>
<protein>
    <recommendedName>
        <fullName evidence="4">purine-nucleoside phosphorylase</fullName>
        <ecNumber evidence="4">2.4.2.1</ecNumber>
    </recommendedName>
    <alternativeName>
        <fullName evidence="7">Inosine-guanosine phosphorylase</fullName>
    </alternativeName>
</protein>
<evidence type="ECO:0000313" key="11">
    <source>
        <dbReference type="Proteomes" id="UP000275356"/>
    </source>
</evidence>
<dbReference type="AlphaFoldDB" id="A0A3N2D088"/>
<comment type="function">
    <text evidence="1">The purine nucleoside phosphorylases catalyze the phosphorolytic breakdown of the N-glycosidic bond in the beta-(deoxy)ribonucleoside molecules, with the formation of the corresponding free purine bases and pentose-1-phosphate. Cleaves guanosine, inosine, 2'-deoxyguanosine and 2'-deoxyinosine.</text>
</comment>
<comment type="pathway">
    <text evidence="2">Purine metabolism; purine nucleoside salvage.</text>
</comment>
<name>A0A3N2D088_9MICO</name>
<evidence type="ECO:0000256" key="6">
    <source>
        <dbReference type="ARBA" id="ARBA00022679"/>
    </source>
</evidence>
<dbReference type="UniPathway" id="UPA00606"/>
<dbReference type="GO" id="GO:0009116">
    <property type="term" value="P:nucleoside metabolic process"/>
    <property type="evidence" value="ECO:0007669"/>
    <property type="project" value="InterPro"/>
</dbReference>
<evidence type="ECO:0000256" key="7">
    <source>
        <dbReference type="ARBA" id="ARBA00031036"/>
    </source>
</evidence>
<dbReference type="GO" id="GO:0005737">
    <property type="term" value="C:cytoplasm"/>
    <property type="evidence" value="ECO:0007669"/>
    <property type="project" value="TreeGrafter"/>
</dbReference>
<proteinExistence type="inferred from homology"/>
<dbReference type="Proteomes" id="UP000275356">
    <property type="component" value="Unassembled WGS sequence"/>
</dbReference>
<feature type="domain" description="Nucleoside phosphorylase" evidence="9">
    <location>
        <begin position="85"/>
        <end position="266"/>
    </location>
</feature>
<dbReference type="RefSeq" id="WP_123740189.1">
    <property type="nucleotide sequence ID" value="NZ_RKHQ01000002.1"/>
</dbReference>
<reference evidence="10 11" key="1">
    <citation type="submission" date="2018-11" db="EMBL/GenBank/DDBJ databases">
        <title>Sequencing the genomes of 1000 actinobacteria strains.</title>
        <authorList>
            <person name="Klenk H.-P."/>
        </authorList>
    </citation>
    <scope>NUCLEOTIDE SEQUENCE [LARGE SCALE GENOMIC DNA]</scope>
    <source>
        <strain evidence="10 11">DSM 13521</strain>
    </source>
</reference>
<dbReference type="InterPro" id="IPR035994">
    <property type="entry name" value="Nucleoside_phosphorylase_sf"/>
</dbReference>
<dbReference type="InterPro" id="IPR000845">
    <property type="entry name" value="Nucleoside_phosphorylase_d"/>
</dbReference>
<evidence type="ECO:0000256" key="4">
    <source>
        <dbReference type="ARBA" id="ARBA00011886"/>
    </source>
</evidence>